<proteinExistence type="predicted"/>
<evidence type="ECO:0000256" key="4">
    <source>
        <dbReference type="ARBA" id="ARBA00022801"/>
    </source>
</evidence>
<accession>Q5WWI3</accession>
<evidence type="ECO:0000256" key="6">
    <source>
        <dbReference type="ARBA" id="ARBA00023211"/>
    </source>
</evidence>
<dbReference type="GO" id="GO:0010945">
    <property type="term" value="F:coenzyme A diphosphatase activity"/>
    <property type="evidence" value="ECO:0007669"/>
    <property type="project" value="InterPro"/>
</dbReference>
<dbReference type="InterPro" id="IPR015797">
    <property type="entry name" value="NUDIX_hydrolase-like_dom_sf"/>
</dbReference>
<comment type="cofactor">
    <cofactor evidence="2">
        <name>Mg(2+)</name>
        <dbReference type="ChEBI" id="CHEBI:18420"/>
    </cofactor>
</comment>
<keyword evidence="5" id="KW-0460">Magnesium</keyword>
<evidence type="ECO:0000256" key="1">
    <source>
        <dbReference type="ARBA" id="ARBA00001936"/>
    </source>
</evidence>
<organism evidence="8 9">
    <name type="scientific">Legionella pneumophila (strain Lens)</name>
    <dbReference type="NCBI Taxonomy" id="297245"/>
    <lineage>
        <taxon>Bacteria</taxon>
        <taxon>Pseudomonadati</taxon>
        <taxon>Pseudomonadota</taxon>
        <taxon>Gammaproteobacteria</taxon>
        <taxon>Legionellales</taxon>
        <taxon>Legionellaceae</taxon>
        <taxon>Legionella</taxon>
    </lineage>
</organism>
<evidence type="ECO:0000256" key="3">
    <source>
        <dbReference type="ARBA" id="ARBA00022723"/>
    </source>
</evidence>
<dbReference type="GO" id="GO:0046872">
    <property type="term" value="F:metal ion binding"/>
    <property type="evidence" value="ECO:0007669"/>
    <property type="project" value="UniProtKB-KW"/>
</dbReference>
<evidence type="ECO:0000259" key="7">
    <source>
        <dbReference type="PROSITE" id="PS51462"/>
    </source>
</evidence>
<comment type="cofactor">
    <cofactor evidence="1">
        <name>Mn(2+)</name>
        <dbReference type="ChEBI" id="CHEBI:29035"/>
    </cofactor>
</comment>
<dbReference type="CDD" id="cd03426">
    <property type="entry name" value="NUDIX_CoAse_Nudt7"/>
    <property type="match status" value="1"/>
</dbReference>
<dbReference type="Pfam" id="PF00293">
    <property type="entry name" value="NUDIX"/>
    <property type="match status" value="1"/>
</dbReference>
<dbReference type="Gene3D" id="3.90.79.10">
    <property type="entry name" value="Nucleoside Triphosphate Pyrophosphohydrolase"/>
    <property type="match status" value="1"/>
</dbReference>
<protein>
    <recommendedName>
        <fullName evidence="7">Nudix hydrolase domain-containing protein</fullName>
    </recommendedName>
</protein>
<gene>
    <name evidence="8" type="ordered locus">lpl1470</name>
</gene>
<feature type="domain" description="Nudix hydrolase" evidence="7">
    <location>
        <begin position="29"/>
        <end position="161"/>
    </location>
</feature>
<dbReference type="PANTHER" id="PTHR12992:SF11">
    <property type="entry name" value="MITOCHONDRIAL COENZYME A DIPHOSPHATASE NUDT8"/>
    <property type="match status" value="1"/>
</dbReference>
<evidence type="ECO:0000256" key="5">
    <source>
        <dbReference type="ARBA" id="ARBA00022842"/>
    </source>
</evidence>
<reference evidence="8 9" key="1">
    <citation type="journal article" date="2004" name="Nat. Genet.">
        <title>Evidence in the Legionella pneumophila genome for exploitation of host cell functions and high genome plasticity.</title>
        <authorList>
            <person name="Cazalet C."/>
            <person name="Rusniok C."/>
            <person name="Bruggemann H."/>
            <person name="Zidane N."/>
            <person name="Magnier A."/>
            <person name="Ma L."/>
            <person name="Tichit M."/>
            <person name="Jarraud S."/>
            <person name="Bouchier C."/>
            <person name="Vandenesch F."/>
            <person name="Kunst F."/>
            <person name="Etienne J."/>
            <person name="Glaser P."/>
            <person name="Buchrieser C."/>
        </authorList>
    </citation>
    <scope>NUCLEOTIDE SEQUENCE [LARGE SCALE GENOMIC DNA]</scope>
    <source>
        <strain evidence="8 9">Lens</strain>
    </source>
</reference>
<keyword evidence="4" id="KW-0378">Hydrolase</keyword>
<dbReference type="InterPro" id="IPR045121">
    <property type="entry name" value="CoAse"/>
</dbReference>
<evidence type="ECO:0000256" key="2">
    <source>
        <dbReference type="ARBA" id="ARBA00001946"/>
    </source>
</evidence>
<sequence>MTPIGKMNIVNVSQKLLQLSMESNNTQQSIKTHSSVIVLHDLSKDSLILTRRSQMLKKHPGEVCFPGGFQEINDQDLYSTALRELNEELGVTSERITLIRKLSIEKTLMGLVIHPWYASIDSIFPYTMNPQEVSELILVPMPLVKNQKNYKEIRIEKEGKHIVTCQFIANEELIWGATARIMRQLASQYQV</sequence>
<name>Q5WWI3_LEGPL</name>
<evidence type="ECO:0000313" key="8">
    <source>
        <dbReference type="EMBL" id="CAH15710.1"/>
    </source>
</evidence>
<dbReference type="InterPro" id="IPR000086">
    <property type="entry name" value="NUDIX_hydrolase_dom"/>
</dbReference>
<keyword evidence="3" id="KW-0479">Metal-binding</keyword>
<dbReference type="Proteomes" id="UP000002517">
    <property type="component" value="Chromosome"/>
</dbReference>
<dbReference type="HOGENOM" id="CLU_040940_5_2_6"/>
<dbReference type="LegioList" id="lpl1470"/>
<dbReference type="AlphaFoldDB" id="Q5WWI3"/>
<dbReference type="PANTHER" id="PTHR12992">
    <property type="entry name" value="NUDIX HYDROLASE"/>
    <property type="match status" value="1"/>
</dbReference>
<keyword evidence="6" id="KW-0464">Manganese</keyword>
<dbReference type="EMBL" id="CR628337">
    <property type="protein sequence ID" value="CAH15710.1"/>
    <property type="molecule type" value="Genomic_DNA"/>
</dbReference>
<dbReference type="PROSITE" id="PS51462">
    <property type="entry name" value="NUDIX"/>
    <property type="match status" value="1"/>
</dbReference>
<dbReference type="KEGG" id="lpf:lpl1470"/>
<evidence type="ECO:0000313" key="9">
    <source>
        <dbReference type="Proteomes" id="UP000002517"/>
    </source>
</evidence>
<dbReference type="SUPFAM" id="SSF55811">
    <property type="entry name" value="Nudix"/>
    <property type="match status" value="1"/>
</dbReference>